<dbReference type="Proteomes" id="UP000199603">
    <property type="component" value="Unassembled WGS sequence"/>
</dbReference>
<evidence type="ECO:0000313" key="9">
    <source>
        <dbReference type="EMBL" id="SDD11304.1"/>
    </source>
</evidence>
<protein>
    <recommendedName>
        <fullName evidence="3 5">Regulatory protein RecX</fullName>
    </recommendedName>
</protein>
<dbReference type="Pfam" id="PF21982">
    <property type="entry name" value="RecX_HTH1"/>
    <property type="match status" value="1"/>
</dbReference>
<evidence type="ECO:0000256" key="5">
    <source>
        <dbReference type="HAMAP-Rule" id="MF_01114"/>
    </source>
</evidence>
<dbReference type="AlphaFoldDB" id="A0A1G6S3Q6"/>
<dbReference type="Pfam" id="PF02631">
    <property type="entry name" value="RecX_HTH2"/>
    <property type="match status" value="1"/>
</dbReference>
<accession>A0A1G6S3Q6</accession>
<dbReference type="OrthoDB" id="7066780at2"/>
<dbReference type="Pfam" id="PF21981">
    <property type="entry name" value="RecX_HTH3"/>
    <property type="match status" value="1"/>
</dbReference>
<evidence type="ECO:0000256" key="4">
    <source>
        <dbReference type="ARBA" id="ARBA00022490"/>
    </source>
</evidence>
<dbReference type="InterPro" id="IPR053926">
    <property type="entry name" value="RecX_HTH_1st"/>
</dbReference>
<evidence type="ECO:0000259" key="8">
    <source>
        <dbReference type="Pfam" id="PF21982"/>
    </source>
</evidence>
<comment type="subcellular location">
    <subcellularLocation>
        <location evidence="1 5">Cytoplasm</location>
    </subcellularLocation>
</comment>
<proteinExistence type="inferred from homology"/>
<feature type="domain" description="RecX second three-helical" evidence="6">
    <location>
        <begin position="61"/>
        <end position="100"/>
    </location>
</feature>
<dbReference type="Gene3D" id="1.10.10.10">
    <property type="entry name" value="Winged helix-like DNA-binding domain superfamily/Winged helix DNA-binding domain"/>
    <property type="match status" value="3"/>
</dbReference>
<dbReference type="GO" id="GO:0006282">
    <property type="term" value="P:regulation of DNA repair"/>
    <property type="evidence" value="ECO:0007669"/>
    <property type="project" value="UniProtKB-UniRule"/>
</dbReference>
<evidence type="ECO:0000256" key="2">
    <source>
        <dbReference type="ARBA" id="ARBA00009695"/>
    </source>
</evidence>
<name>A0A1G6S3Q6_9GAMM</name>
<comment type="similarity">
    <text evidence="2 5">Belongs to the RecX family.</text>
</comment>
<comment type="function">
    <text evidence="5">Modulates RecA activity.</text>
</comment>
<dbReference type="InterPro" id="IPR053924">
    <property type="entry name" value="RecX_HTH_2nd"/>
</dbReference>
<dbReference type="InterPro" id="IPR003783">
    <property type="entry name" value="Regulatory_RecX"/>
</dbReference>
<dbReference type="PANTHER" id="PTHR33602:SF1">
    <property type="entry name" value="REGULATORY PROTEIN RECX FAMILY PROTEIN"/>
    <property type="match status" value="1"/>
</dbReference>
<dbReference type="HAMAP" id="MF_01114">
    <property type="entry name" value="RecX"/>
    <property type="match status" value="1"/>
</dbReference>
<evidence type="ECO:0000256" key="3">
    <source>
        <dbReference type="ARBA" id="ARBA00018111"/>
    </source>
</evidence>
<organism evidence="9 10">
    <name type="scientific">Aquimonas voraii</name>
    <dbReference type="NCBI Taxonomy" id="265719"/>
    <lineage>
        <taxon>Bacteria</taxon>
        <taxon>Pseudomonadati</taxon>
        <taxon>Pseudomonadota</taxon>
        <taxon>Gammaproteobacteria</taxon>
        <taxon>Lysobacterales</taxon>
        <taxon>Lysobacteraceae</taxon>
        <taxon>Aquimonas</taxon>
    </lineage>
</organism>
<feature type="domain" description="RecX third three-helical" evidence="7">
    <location>
        <begin position="112"/>
        <end position="154"/>
    </location>
</feature>
<dbReference type="InterPro" id="IPR053925">
    <property type="entry name" value="RecX_HTH_3rd"/>
</dbReference>
<evidence type="ECO:0000313" key="10">
    <source>
        <dbReference type="Proteomes" id="UP000199603"/>
    </source>
</evidence>
<dbReference type="GO" id="GO:0005737">
    <property type="term" value="C:cytoplasm"/>
    <property type="evidence" value="ECO:0007669"/>
    <property type="project" value="UniProtKB-SubCell"/>
</dbReference>
<dbReference type="STRING" id="265719.SAMN04488509_101279"/>
<sequence>MTEGEPSKRRRSASALTRAVALLARREHSALELKRKLLERGFPADEVEAALARLGEQGLQDDARFAEALARARASSGRGPLRLKAELAQHRLSEGLAERAIEAAEGEQAWAERALELATRRLRGEDPSDPRVRRRLADFLLRRGFPQTVVWEVLRRLGEQPHEAGDF</sequence>
<dbReference type="InterPro" id="IPR036388">
    <property type="entry name" value="WH-like_DNA-bd_sf"/>
</dbReference>
<feature type="domain" description="RecX first three-helical" evidence="8">
    <location>
        <begin position="15"/>
        <end position="54"/>
    </location>
</feature>
<gene>
    <name evidence="5" type="primary">recX</name>
    <name evidence="9" type="ORF">SAMN04488509_101279</name>
</gene>
<keyword evidence="10" id="KW-1185">Reference proteome</keyword>
<dbReference type="RefSeq" id="WP_091237939.1">
    <property type="nucleotide sequence ID" value="NZ_FNAG01000001.1"/>
</dbReference>
<dbReference type="PANTHER" id="PTHR33602">
    <property type="entry name" value="REGULATORY PROTEIN RECX FAMILY PROTEIN"/>
    <property type="match status" value="1"/>
</dbReference>
<keyword evidence="4 5" id="KW-0963">Cytoplasm</keyword>
<evidence type="ECO:0000256" key="1">
    <source>
        <dbReference type="ARBA" id="ARBA00004496"/>
    </source>
</evidence>
<evidence type="ECO:0000259" key="7">
    <source>
        <dbReference type="Pfam" id="PF21981"/>
    </source>
</evidence>
<reference evidence="9 10" key="1">
    <citation type="submission" date="2016-10" db="EMBL/GenBank/DDBJ databases">
        <authorList>
            <person name="de Groot N.N."/>
        </authorList>
    </citation>
    <scope>NUCLEOTIDE SEQUENCE [LARGE SCALE GENOMIC DNA]</scope>
    <source>
        <strain evidence="9 10">DSM 16957</strain>
    </source>
</reference>
<evidence type="ECO:0000259" key="6">
    <source>
        <dbReference type="Pfam" id="PF02631"/>
    </source>
</evidence>
<dbReference type="EMBL" id="FNAG01000001">
    <property type="protein sequence ID" value="SDD11304.1"/>
    <property type="molecule type" value="Genomic_DNA"/>
</dbReference>